<evidence type="ECO:0000256" key="1">
    <source>
        <dbReference type="SAM" id="Phobius"/>
    </source>
</evidence>
<keyword evidence="1" id="KW-0472">Membrane</keyword>
<comment type="caution">
    <text evidence="2">The sequence shown here is derived from an EMBL/GenBank/DDBJ whole genome shotgun (WGS) entry which is preliminary data.</text>
</comment>
<keyword evidence="3" id="KW-1185">Reference proteome</keyword>
<name>A0A5C7FZK3_9BACT</name>
<evidence type="ECO:0000313" key="2">
    <source>
        <dbReference type="EMBL" id="TXF90728.1"/>
    </source>
</evidence>
<dbReference type="AlphaFoldDB" id="A0A5C7FZK3"/>
<keyword evidence="1" id="KW-0812">Transmembrane</keyword>
<dbReference type="EMBL" id="VOXD01000005">
    <property type="protein sequence ID" value="TXF90728.1"/>
    <property type="molecule type" value="Genomic_DNA"/>
</dbReference>
<feature type="transmembrane region" description="Helical" evidence="1">
    <location>
        <begin position="261"/>
        <end position="282"/>
    </location>
</feature>
<feature type="transmembrane region" description="Helical" evidence="1">
    <location>
        <begin position="163"/>
        <end position="183"/>
    </location>
</feature>
<dbReference type="Proteomes" id="UP000321907">
    <property type="component" value="Unassembled WGS sequence"/>
</dbReference>
<evidence type="ECO:0000313" key="3">
    <source>
        <dbReference type="Proteomes" id="UP000321907"/>
    </source>
</evidence>
<feature type="transmembrane region" description="Helical" evidence="1">
    <location>
        <begin position="139"/>
        <end position="157"/>
    </location>
</feature>
<protein>
    <submittedName>
        <fullName evidence="2">Uncharacterized protein</fullName>
    </submittedName>
</protein>
<feature type="transmembrane region" description="Helical" evidence="1">
    <location>
        <begin position="116"/>
        <end position="134"/>
    </location>
</feature>
<accession>A0A5C7FZK3</accession>
<organism evidence="2 3">
    <name type="scientific">Neolewinella aurantiaca</name>
    <dbReference type="NCBI Taxonomy" id="2602767"/>
    <lineage>
        <taxon>Bacteria</taxon>
        <taxon>Pseudomonadati</taxon>
        <taxon>Bacteroidota</taxon>
        <taxon>Saprospiria</taxon>
        <taxon>Saprospirales</taxon>
        <taxon>Lewinellaceae</taxon>
        <taxon>Neolewinella</taxon>
    </lineage>
</organism>
<feature type="transmembrane region" description="Helical" evidence="1">
    <location>
        <begin position="313"/>
        <end position="332"/>
    </location>
</feature>
<feature type="transmembrane region" description="Helical" evidence="1">
    <location>
        <begin position="195"/>
        <end position="213"/>
    </location>
</feature>
<keyword evidence="1" id="KW-1133">Transmembrane helix</keyword>
<reference evidence="2 3" key="1">
    <citation type="submission" date="2019-08" db="EMBL/GenBank/DDBJ databases">
        <title>Lewinella sp. strain SSH13 Genome sequencing and assembly.</title>
        <authorList>
            <person name="Kim I."/>
        </authorList>
    </citation>
    <scope>NUCLEOTIDE SEQUENCE [LARGE SCALE GENOMIC DNA]</scope>
    <source>
        <strain evidence="2 3">SSH13</strain>
    </source>
</reference>
<gene>
    <name evidence="2" type="ORF">FUA23_04610</name>
</gene>
<sequence length="337" mass="36941">MPNRLVGIILCVLLANVLNYALGTWLDSQIPNLVPPVAVADGSTLNTSRFFVQQADTVLAGTPDAETLLDFYAYLDEGGTSAYSNWRTARADLKTASAPFRLRALEIADASNSGRFLSLLLLIITLLLFFGRVLKETSLFTPVLYLLIYAGTTILYGSLSAPLFSATVVGSLVVYFGGLRLFLPIYHTEWVRLMRPGLTFCLFLLAVMAWRGPELVDYGFWTSPLFRLCLVLVILLTVFFHLSILKSVLTSAKMNTITQTFAIGMPLGFTLLVAGLFLGFYGKEAGAALGTLNYELVLFPPETVMAFNPEAPFFLSLIGVLLLVMAGIGYFIQKIAR</sequence>
<dbReference type="OrthoDB" id="1491138at2"/>
<proteinExistence type="predicted"/>
<dbReference type="RefSeq" id="WP_147929556.1">
    <property type="nucleotide sequence ID" value="NZ_VOXD01000005.1"/>
</dbReference>
<feature type="transmembrane region" description="Helical" evidence="1">
    <location>
        <begin position="225"/>
        <end position="249"/>
    </location>
</feature>